<proteinExistence type="predicted"/>
<dbReference type="Proteomes" id="UP000242877">
    <property type="component" value="Unassembled WGS sequence"/>
</dbReference>
<sequence length="622" mass="68574">MALPTLYPRLLEHFELVARSPGTTSLDTVLISCFAEQLNDSTDELVYITLIKSIAQLLPELQEDPTPLRGIVQHIADHITFAQIDAIGLAIAIVRGLQTDYAPINLLVLILLETAEADFENTEIVAENQDLVGALLELFLTTASGEVAEAASDSILALLQVNLKDGKPGRLWQRLFRDTAVYSKVITACGFASSNEDEGQHAEKAQTISQARLLDLVPKVVALNWEYATEPYCYSAAGEKLPGLLDFATNHMIVLSDPLLLAVYIDFARELIEKGSSDHLINGASRPLQFLVDSHVHQKIIQPYVSSSTEIPMDLQMLSGPITQYIARYVALYPNHFLTQSPQDVNGLLDKISQKVDIPMSRWANNPNNGEELNILANLPRLLLLKHPHTLLCIPSEHPTREILTTLACLFTTPAHGSSETSNSQQLFQSMTNPQIEAAAARVLYLRYIHKHPDFWKHVSSAIETVAVPEVAFPALNLLNAVLMANWEVETNPPHLSDKDKQVALPTDDDLRKEFSVPETTEFPSAGLWAILTPPALTSILPLLLESNRGYSLSGNAGTHTWDYITAKFDILKTLQSQLTAAGGRDRPLLKDIVTKIDRRVAQGKIGEKGSHLEPQIETVSS</sequence>
<dbReference type="AlphaFoldDB" id="A0A168D257"/>
<evidence type="ECO:0000313" key="2">
    <source>
        <dbReference type="Proteomes" id="UP000242877"/>
    </source>
</evidence>
<organism evidence="1 2">
    <name type="scientific">Ascosphaera apis ARSEF 7405</name>
    <dbReference type="NCBI Taxonomy" id="392613"/>
    <lineage>
        <taxon>Eukaryota</taxon>
        <taxon>Fungi</taxon>
        <taxon>Dikarya</taxon>
        <taxon>Ascomycota</taxon>
        <taxon>Pezizomycotina</taxon>
        <taxon>Eurotiomycetes</taxon>
        <taxon>Eurotiomycetidae</taxon>
        <taxon>Onygenales</taxon>
        <taxon>Ascosphaeraceae</taxon>
        <taxon>Ascosphaera</taxon>
    </lineage>
</organism>
<evidence type="ECO:0000313" key="1">
    <source>
        <dbReference type="EMBL" id="KZZ97284.1"/>
    </source>
</evidence>
<reference evidence="1 2" key="1">
    <citation type="journal article" date="2016" name="Genome Biol. Evol.">
        <title>Divergent and convergent evolution of fungal pathogenicity.</title>
        <authorList>
            <person name="Shang Y."/>
            <person name="Xiao G."/>
            <person name="Zheng P."/>
            <person name="Cen K."/>
            <person name="Zhan S."/>
            <person name="Wang C."/>
        </authorList>
    </citation>
    <scope>NUCLEOTIDE SEQUENCE [LARGE SCALE GENOMIC DNA]</scope>
    <source>
        <strain evidence="1 2">ARSEF 7405</strain>
    </source>
</reference>
<dbReference type="EMBL" id="AZGZ01000002">
    <property type="protein sequence ID" value="KZZ97284.1"/>
    <property type="molecule type" value="Genomic_DNA"/>
</dbReference>
<protein>
    <submittedName>
        <fullName evidence="1">Uncharacterized protein</fullName>
    </submittedName>
</protein>
<gene>
    <name evidence="1" type="ORF">AAP_00927</name>
</gene>
<keyword evidence="2" id="KW-1185">Reference proteome</keyword>
<name>A0A168D257_9EURO</name>
<comment type="caution">
    <text evidence="1">The sequence shown here is derived from an EMBL/GenBank/DDBJ whole genome shotgun (WGS) entry which is preliminary data.</text>
</comment>
<dbReference type="VEuPathDB" id="FungiDB:AAP_00927"/>
<accession>A0A168D257</accession>
<dbReference type="OrthoDB" id="4538483at2759"/>